<reference key="1">
    <citation type="journal article" date="2014" name="PLoS Genet.">
        <title>Signature Gene Expression Reveals Novel Clues to the Molecular Mechanisms of Dimorphic Transition in Penicillium marneffei.</title>
        <authorList>
            <person name="Yang E."/>
            <person name="Wang G."/>
            <person name="Cai J."/>
            <person name="Woo P.C."/>
            <person name="Lau S.K."/>
            <person name="Yuen K.-Y."/>
            <person name="Chow W.-N."/>
            <person name="Lin X."/>
        </authorList>
    </citation>
    <scope>NUCLEOTIDE SEQUENCE [LARGE SCALE GENOMIC DNA]</scope>
    <source>
        <strain>PM1</strain>
    </source>
</reference>
<reference evidence="3" key="2">
    <citation type="journal article" date="2014" name="PLoS Genet.">
        <title>Signature gene expression reveals novel clues to the molecular mechanisms of dimorphic transition in Penicillium marneffei.</title>
        <authorList>
            <person name="Yang E."/>
            <person name="Wang G."/>
            <person name="Cai J."/>
            <person name="Woo P.C."/>
            <person name="Lau S.K."/>
            <person name="Yuen K.-Y."/>
            <person name="Chow W.-N."/>
            <person name="Lin X."/>
        </authorList>
    </citation>
    <scope>NUCLEOTIDE SEQUENCE</scope>
    <source>
        <strain evidence="3">PM1</strain>
    </source>
</reference>
<proteinExistence type="predicted"/>
<dbReference type="EMBL" id="JPOX01000049">
    <property type="protein sequence ID" value="KFX42110.1"/>
    <property type="molecule type" value="Genomic_DNA"/>
</dbReference>
<dbReference type="GO" id="GO:0005524">
    <property type="term" value="F:ATP binding"/>
    <property type="evidence" value="ECO:0007669"/>
    <property type="project" value="UniProtKB-KW"/>
</dbReference>
<dbReference type="CDD" id="cd10170">
    <property type="entry name" value="ASKHA_NBD_HSP70"/>
    <property type="match status" value="1"/>
</dbReference>
<dbReference type="PANTHER" id="PTHR14187">
    <property type="entry name" value="ALPHA KINASE/ELONGATION FACTOR 2 KINASE"/>
    <property type="match status" value="1"/>
</dbReference>
<dbReference type="SUPFAM" id="SSF53067">
    <property type="entry name" value="Actin-like ATPase domain"/>
    <property type="match status" value="2"/>
</dbReference>
<dbReference type="InterPro" id="IPR043129">
    <property type="entry name" value="ATPase_NBD"/>
</dbReference>
<evidence type="ECO:0000313" key="3">
    <source>
        <dbReference type="EMBL" id="KFX42110.1"/>
    </source>
</evidence>
<sequence>MANSNQRKLVVGIDFGTTYTGVAWAETRRADDIHVIDIWPSRLGSNEGESSVKVPTQLRYTPQGTEWGFQIPSTVERNHWFKLGLQENNTSDVGQKSAEGLTTDYLAEVYNHVLYTLEQKIGAVILRTIPVEFCLTVPAIWSEAAKEKTLKACQKAGLKSASEILLVSEPEAAAIFALHGLDPHGLTVGDSFVICDAGGGTVDLISYRIKSLYPILQVEEITAGTGGLCGSVFLNRRFIDFIKRKLSGQPGWDDEVLSEASERFDTVIKQQYLPSRDGDDGYPVPVPGLANDQRVAYDAANLQYRRMICTIFLSPSFIR</sequence>
<keyword evidence="3" id="KW-0346">Stress response</keyword>
<accession>A0A093UQB5</accession>
<dbReference type="AlphaFoldDB" id="A0A093UQB5"/>
<evidence type="ECO:0000256" key="2">
    <source>
        <dbReference type="ARBA" id="ARBA00022840"/>
    </source>
</evidence>
<dbReference type="GO" id="GO:0140662">
    <property type="term" value="F:ATP-dependent protein folding chaperone"/>
    <property type="evidence" value="ECO:0007669"/>
    <property type="project" value="InterPro"/>
</dbReference>
<dbReference type="Gene3D" id="3.30.420.40">
    <property type="match status" value="1"/>
</dbReference>
<keyword evidence="2" id="KW-0067">ATP-binding</keyword>
<dbReference type="Pfam" id="PF00012">
    <property type="entry name" value="HSP70"/>
    <property type="match status" value="1"/>
</dbReference>
<dbReference type="PANTHER" id="PTHR14187:SF82">
    <property type="entry name" value="FAMILY CHAPERONE, PUTATIVE (AFU_ORTHOLOGUE AFUA_7G08575)-RELATED"/>
    <property type="match status" value="1"/>
</dbReference>
<protein>
    <submittedName>
        <fullName evidence="3">Heat shock 70 kDa protein 12A</fullName>
    </submittedName>
</protein>
<dbReference type="HOGENOM" id="CLU_009958_6_0_1"/>
<gene>
    <name evidence="3" type="ORF">GQ26_0490530</name>
</gene>
<keyword evidence="1" id="KW-0547">Nucleotide-binding</keyword>
<evidence type="ECO:0000256" key="1">
    <source>
        <dbReference type="ARBA" id="ARBA00022741"/>
    </source>
</evidence>
<comment type="caution">
    <text evidence="3">The sequence shown here is derived from an EMBL/GenBank/DDBJ whole genome shotgun (WGS) entry which is preliminary data.</text>
</comment>
<organism evidence="3">
    <name type="scientific">Talaromyces marneffei PM1</name>
    <dbReference type="NCBI Taxonomy" id="1077442"/>
    <lineage>
        <taxon>Eukaryota</taxon>
        <taxon>Fungi</taxon>
        <taxon>Dikarya</taxon>
        <taxon>Ascomycota</taxon>
        <taxon>Pezizomycotina</taxon>
        <taxon>Eurotiomycetes</taxon>
        <taxon>Eurotiomycetidae</taxon>
        <taxon>Eurotiales</taxon>
        <taxon>Trichocomaceae</taxon>
        <taxon>Talaromyces</taxon>
        <taxon>Talaromyces sect. Talaromyces</taxon>
    </lineage>
</organism>
<dbReference type="eggNOG" id="KOG0101">
    <property type="taxonomic scope" value="Eukaryota"/>
</dbReference>
<name>A0A093UQB5_TALMA</name>
<dbReference type="InterPro" id="IPR013126">
    <property type="entry name" value="Hsp_70_fam"/>
</dbReference>